<dbReference type="InterPro" id="IPR014238">
    <property type="entry name" value="Spore_YlmC/YmxH"/>
</dbReference>
<dbReference type="Proteomes" id="UP000063718">
    <property type="component" value="Unassembled WGS sequence"/>
</dbReference>
<dbReference type="InterPro" id="IPR027275">
    <property type="entry name" value="PRC-brl_dom"/>
</dbReference>
<dbReference type="Pfam" id="PF05239">
    <property type="entry name" value="PRC"/>
    <property type="match status" value="1"/>
</dbReference>
<dbReference type="AlphaFoldDB" id="A0A0S6UFR9"/>
<evidence type="ECO:0000313" key="2">
    <source>
        <dbReference type="EMBL" id="GAF26808.1"/>
    </source>
</evidence>
<dbReference type="PANTHER" id="PTHR40061:SF1">
    <property type="entry name" value="SPORULATION PROTEIN YLMC-RELATED"/>
    <property type="match status" value="1"/>
</dbReference>
<gene>
    <name evidence="2" type="ORF">MTY_2148</name>
</gene>
<name>A0A0S6UFR9_NEOTH</name>
<dbReference type="SUPFAM" id="SSF50346">
    <property type="entry name" value="PRC-barrel domain"/>
    <property type="match status" value="1"/>
</dbReference>
<dbReference type="Gene3D" id="2.30.30.240">
    <property type="entry name" value="PRC-barrel domain"/>
    <property type="match status" value="1"/>
</dbReference>
<sequence>MVHMRFTELMGKEIINLYDGSRLGNFADADLVLDADEGRVAAIILPPRGGWRSLFGSRQELLIPWEAVRKVGNELVVVDMDPTYSRRQKD</sequence>
<reference evidence="2" key="1">
    <citation type="journal article" date="2014" name="Gene">
        <title>Genome-guided analysis of transformation efficiency and carbon dioxide assimilation by Moorella thermoacetica Y72.</title>
        <authorList>
            <person name="Tsukahara K."/>
            <person name="Kita A."/>
            <person name="Nakashimada Y."/>
            <person name="Hoshino T."/>
            <person name="Murakami K."/>
        </authorList>
    </citation>
    <scope>NUCLEOTIDE SEQUENCE [LARGE SCALE GENOMIC DNA]</scope>
    <source>
        <strain evidence="2">Y72</strain>
    </source>
</reference>
<proteinExistence type="predicted"/>
<feature type="domain" description="PRC-barrel" evidence="1">
    <location>
        <begin position="1"/>
        <end position="79"/>
    </location>
</feature>
<dbReference type="InterPro" id="IPR011033">
    <property type="entry name" value="PRC_barrel-like_sf"/>
</dbReference>
<dbReference type="PANTHER" id="PTHR40061">
    <property type="entry name" value="SPORULATION PROTEIN YLMC-RELATED"/>
    <property type="match status" value="1"/>
</dbReference>
<organism evidence="2">
    <name type="scientific">Moorella thermoacetica Y72</name>
    <dbReference type="NCBI Taxonomy" id="1325331"/>
    <lineage>
        <taxon>Bacteria</taxon>
        <taxon>Bacillati</taxon>
        <taxon>Bacillota</taxon>
        <taxon>Clostridia</taxon>
        <taxon>Neomoorellales</taxon>
        <taxon>Neomoorellaceae</taxon>
        <taxon>Neomoorella</taxon>
    </lineage>
</organism>
<accession>A0A0S6UFR9</accession>
<dbReference type="EMBL" id="DF238840">
    <property type="protein sequence ID" value="GAF26808.1"/>
    <property type="molecule type" value="Genomic_DNA"/>
</dbReference>
<evidence type="ECO:0000259" key="1">
    <source>
        <dbReference type="Pfam" id="PF05239"/>
    </source>
</evidence>
<dbReference type="NCBIfam" id="TIGR02888">
    <property type="entry name" value="spore_YlmC_YmxH"/>
    <property type="match status" value="1"/>
</dbReference>
<protein>
    <submittedName>
        <fullName evidence="2">Uncharacterized conserved protein</fullName>
    </submittedName>
</protein>